<accession>A0ACC6Q6S3</accession>
<dbReference type="EMBL" id="JBBKAJ010000022">
    <property type="protein sequence ID" value="MEJ8639219.1"/>
    <property type="molecule type" value="Genomic_DNA"/>
</dbReference>
<organism evidence="1 2">
    <name type="scientific">Streptomyces achmelvichensis</name>
    <dbReference type="NCBI Taxonomy" id="3134111"/>
    <lineage>
        <taxon>Bacteria</taxon>
        <taxon>Bacillati</taxon>
        <taxon>Actinomycetota</taxon>
        <taxon>Actinomycetes</taxon>
        <taxon>Kitasatosporales</taxon>
        <taxon>Streptomycetaceae</taxon>
        <taxon>Streptomyces</taxon>
    </lineage>
</organism>
<dbReference type="Proteomes" id="UP001377168">
    <property type="component" value="Unassembled WGS sequence"/>
</dbReference>
<reference evidence="1" key="1">
    <citation type="submission" date="2024-03" db="EMBL/GenBank/DDBJ databases">
        <title>Novel Streptomyces species of biotechnological and ecological value are a feature of Machair soil.</title>
        <authorList>
            <person name="Prole J.R."/>
            <person name="Goodfellow M."/>
            <person name="Allenby N."/>
            <person name="Ward A.C."/>
        </authorList>
    </citation>
    <scope>NUCLEOTIDE SEQUENCE</scope>
    <source>
        <strain evidence="1">MS2.AVA.5</strain>
    </source>
</reference>
<gene>
    <name evidence="1" type="ORF">WKI67_38345</name>
</gene>
<protein>
    <submittedName>
        <fullName evidence="1">Uncharacterized protein</fullName>
    </submittedName>
</protein>
<evidence type="ECO:0000313" key="1">
    <source>
        <dbReference type="EMBL" id="MEJ8639219.1"/>
    </source>
</evidence>
<keyword evidence="2" id="KW-1185">Reference proteome</keyword>
<proteinExistence type="predicted"/>
<name>A0ACC6Q6S3_9ACTN</name>
<evidence type="ECO:0000313" key="2">
    <source>
        <dbReference type="Proteomes" id="UP001377168"/>
    </source>
</evidence>
<comment type="caution">
    <text evidence="1">The sequence shown here is derived from an EMBL/GenBank/DDBJ whole genome shotgun (WGS) entry which is preliminary data.</text>
</comment>
<sequence length="70" mass="7788">MPMVRQEHPAKQRRVAVIEMTALCSNRELGLWARVSGPVRAAATESVRRASRTAWAGARRWSLITTSARA</sequence>